<comment type="subcellular location">
    <subcellularLocation>
        <location evidence="1">Membrane</location>
        <topology evidence="1">Multi-pass membrane protein</topology>
    </subcellularLocation>
</comment>
<feature type="transmembrane region" description="Helical" evidence="6">
    <location>
        <begin position="117"/>
        <end position="137"/>
    </location>
</feature>
<dbReference type="InterPro" id="IPR020846">
    <property type="entry name" value="MFS_dom"/>
</dbReference>
<feature type="region of interest" description="Disordered" evidence="5">
    <location>
        <begin position="521"/>
        <end position="544"/>
    </location>
</feature>
<organism evidence="8 9">
    <name type="scientific">Pachysolen tannophilus NRRL Y-2460</name>
    <dbReference type="NCBI Taxonomy" id="669874"/>
    <lineage>
        <taxon>Eukaryota</taxon>
        <taxon>Fungi</taxon>
        <taxon>Dikarya</taxon>
        <taxon>Ascomycota</taxon>
        <taxon>Saccharomycotina</taxon>
        <taxon>Pichiomycetes</taxon>
        <taxon>Pachysolenaceae</taxon>
        <taxon>Pachysolen</taxon>
    </lineage>
</organism>
<dbReference type="Pfam" id="PF00083">
    <property type="entry name" value="Sugar_tr"/>
    <property type="match status" value="1"/>
</dbReference>
<dbReference type="Gene3D" id="1.20.1250.20">
    <property type="entry name" value="MFS general substrate transporter like domains"/>
    <property type="match status" value="2"/>
</dbReference>
<keyword evidence="3 6" id="KW-1133">Transmembrane helix</keyword>
<feature type="domain" description="Major facilitator superfamily (MFS) profile" evidence="7">
    <location>
        <begin position="79"/>
        <end position="483"/>
    </location>
</feature>
<dbReference type="InterPro" id="IPR036259">
    <property type="entry name" value="MFS_trans_sf"/>
</dbReference>
<feature type="transmembrane region" description="Helical" evidence="6">
    <location>
        <begin position="460"/>
        <end position="479"/>
    </location>
</feature>
<dbReference type="AlphaFoldDB" id="A0A1E4TTY4"/>
<name>A0A1E4TTY4_PACTA</name>
<accession>A0A1E4TTY4</accession>
<evidence type="ECO:0000313" key="9">
    <source>
        <dbReference type="Proteomes" id="UP000094236"/>
    </source>
</evidence>
<dbReference type="InterPro" id="IPR005828">
    <property type="entry name" value="MFS_sugar_transport-like"/>
</dbReference>
<gene>
    <name evidence="8" type="ORF">PACTADRAFT_42788</name>
</gene>
<dbReference type="STRING" id="669874.A0A1E4TTY4"/>
<dbReference type="PANTHER" id="PTHR23508:SF10">
    <property type="entry name" value="CARBOXYLIC ACID TRANSPORTER PROTEIN HOMOLOG"/>
    <property type="match status" value="1"/>
</dbReference>
<dbReference type="SUPFAM" id="SSF103473">
    <property type="entry name" value="MFS general substrate transporter"/>
    <property type="match status" value="1"/>
</dbReference>
<sequence length="544" mass="60418">MDSQYSRDSLDKTQQVDDGYENNHNGGLSPPDFSSVTIKHYLKTRFTELIPTVEEIKSKRHLVNPFPPLKNMTWKQWSFFGVSFWSWTLDSFDYFAVSLNVSNLSKTFDVSTADITWGITLVLMLRSVGAIIFGVLSDRYGRKWPLISNLILLSILQIATGFVNTYKQFLGVRSLFGIAMGGLYGNVAATALEDAPSDARGILSGLLQEGYAFGYLLAVVFQRALADTTSKGWRSMFWFSAGVTLIFIVWRMLLPETNTYKRQKALSEKSGSASKIFIQQAKSSIKIYWLICIYLVILMAGFNFMSHGSQDLYPTLLDVQLGFSTDASTVTNSVANLGAFTGGIFIGYISEFIGRRLSIIICCILGGAMIYPWAFLTGSGINAGCFFLQFMVQGAWGVIPIHLSELAPAHFRSFIVGTSYQLGNLCSSASSTIEATIGERFPLYDSNGNKENGVYNYAKVMSIFMGCVFAFVLLVALFGPENKGANIAMDTIIDKDFKNDEEAQLDEEKEQTEYEELVYNNEEGDEVDECESNESQVGKAVQLN</sequence>
<protein>
    <recommendedName>
        <fullName evidence="7">Major facilitator superfamily (MFS) profile domain-containing protein</fullName>
    </recommendedName>
</protein>
<evidence type="ECO:0000256" key="3">
    <source>
        <dbReference type="ARBA" id="ARBA00022989"/>
    </source>
</evidence>
<feature type="transmembrane region" description="Helical" evidence="6">
    <location>
        <begin position="144"/>
        <end position="163"/>
    </location>
</feature>
<feature type="region of interest" description="Disordered" evidence="5">
    <location>
        <begin position="1"/>
        <end position="31"/>
    </location>
</feature>
<evidence type="ECO:0000259" key="7">
    <source>
        <dbReference type="PROSITE" id="PS50850"/>
    </source>
</evidence>
<dbReference type="EMBL" id="KV454014">
    <property type="protein sequence ID" value="ODV95190.1"/>
    <property type="molecule type" value="Genomic_DNA"/>
</dbReference>
<feature type="transmembrane region" description="Helical" evidence="6">
    <location>
        <begin position="169"/>
        <end position="189"/>
    </location>
</feature>
<evidence type="ECO:0000256" key="4">
    <source>
        <dbReference type="ARBA" id="ARBA00023136"/>
    </source>
</evidence>
<feature type="transmembrane region" description="Helical" evidence="6">
    <location>
        <begin position="327"/>
        <end position="350"/>
    </location>
</feature>
<feature type="transmembrane region" description="Helical" evidence="6">
    <location>
        <begin position="201"/>
        <end position="224"/>
    </location>
</feature>
<dbReference type="OrthoDB" id="5296287at2759"/>
<evidence type="ECO:0000256" key="1">
    <source>
        <dbReference type="ARBA" id="ARBA00004141"/>
    </source>
</evidence>
<dbReference type="GO" id="GO:0015355">
    <property type="term" value="F:secondary active monocarboxylate transmembrane transporter activity"/>
    <property type="evidence" value="ECO:0007669"/>
    <property type="project" value="TreeGrafter"/>
</dbReference>
<dbReference type="GO" id="GO:0035879">
    <property type="term" value="P:plasma membrane lactate transport"/>
    <property type="evidence" value="ECO:0007669"/>
    <property type="project" value="TreeGrafter"/>
</dbReference>
<evidence type="ECO:0000313" key="8">
    <source>
        <dbReference type="EMBL" id="ODV95190.1"/>
    </source>
</evidence>
<evidence type="ECO:0000256" key="6">
    <source>
        <dbReference type="SAM" id="Phobius"/>
    </source>
</evidence>
<feature type="compositionally biased region" description="Polar residues" evidence="5">
    <location>
        <begin position="22"/>
        <end position="31"/>
    </location>
</feature>
<reference evidence="9" key="1">
    <citation type="submission" date="2016-05" db="EMBL/GenBank/DDBJ databases">
        <title>Comparative genomics of biotechnologically important yeasts.</title>
        <authorList>
            <consortium name="DOE Joint Genome Institute"/>
            <person name="Riley R."/>
            <person name="Haridas S."/>
            <person name="Wolfe K.H."/>
            <person name="Lopes M.R."/>
            <person name="Hittinger C.T."/>
            <person name="Goker M."/>
            <person name="Salamov A."/>
            <person name="Wisecaver J."/>
            <person name="Long T.M."/>
            <person name="Aerts A.L."/>
            <person name="Barry K."/>
            <person name="Choi C."/>
            <person name="Clum A."/>
            <person name="Coughlan A.Y."/>
            <person name="Deshpande S."/>
            <person name="Douglass A.P."/>
            <person name="Hanson S.J."/>
            <person name="Klenk H.-P."/>
            <person name="Labutti K."/>
            <person name="Lapidus A."/>
            <person name="Lindquist E."/>
            <person name="Lipzen A."/>
            <person name="Meier-Kolthoff J.P."/>
            <person name="Ohm R.A."/>
            <person name="Otillar R.P."/>
            <person name="Pangilinan J."/>
            <person name="Peng Y."/>
            <person name="Rokas A."/>
            <person name="Rosa C.A."/>
            <person name="Scheuner C."/>
            <person name="Sibirny A.A."/>
            <person name="Slot J.C."/>
            <person name="Stielow J.B."/>
            <person name="Sun H."/>
            <person name="Kurtzman C.P."/>
            <person name="Blackwell M."/>
            <person name="Grigoriev I.V."/>
            <person name="Jeffries T.W."/>
        </authorList>
    </citation>
    <scope>NUCLEOTIDE SEQUENCE [LARGE SCALE GENOMIC DNA]</scope>
    <source>
        <strain evidence="9">NRRL Y-2460</strain>
    </source>
</reference>
<dbReference type="PANTHER" id="PTHR23508">
    <property type="entry name" value="CARBOXYLIC ACID TRANSPORTER PROTEIN HOMOLOG"/>
    <property type="match status" value="1"/>
</dbReference>
<dbReference type="GO" id="GO:0005886">
    <property type="term" value="C:plasma membrane"/>
    <property type="evidence" value="ECO:0007669"/>
    <property type="project" value="TreeGrafter"/>
</dbReference>
<dbReference type="PROSITE" id="PS50850">
    <property type="entry name" value="MFS"/>
    <property type="match status" value="1"/>
</dbReference>
<feature type="transmembrane region" description="Helical" evidence="6">
    <location>
        <begin position="287"/>
        <end position="307"/>
    </location>
</feature>
<dbReference type="Proteomes" id="UP000094236">
    <property type="component" value="Unassembled WGS sequence"/>
</dbReference>
<keyword evidence="9" id="KW-1185">Reference proteome</keyword>
<keyword evidence="2 6" id="KW-0812">Transmembrane</keyword>
<dbReference type="CDD" id="cd17316">
    <property type="entry name" value="MFS_SV2_like"/>
    <property type="match status" value="1"/>
</dbReference>
<feature type="transmembrane region" description="Helical" evidence="6">
    <location>
        <begin position="77"/>
        <end position="97"/>
    </location>
</feature>
<evidence type="ECO:0000256" key="2">
    <source>
        <dbReference type="ARBA" id="ARBA00022692"/>
    </source>
</evidence>
<feature type="transmembrane region" description="Helical" evidence="6">
    <location>
        <begin position="236"/>
        <end position="254"/>
    </location>
</feature>
<feature type="compositionally biased region" description="Acidic residues" evidence="5">
    <location>
        <begin position="521"/>
        <end position="532"/>
    </location>
</feature>
<evidence type="ECO:0000256" key="5">
    <source>
        <dbReference type="SAM" id="MobiDB-lite"/>
    </source>
</evidence>
<proteinExistence type="predicted"/>
<keyword evidence="4 6" id="KW-0472">Membrane</keyword>
<feature type="transmembrane region" description="Helical" evidence="6">
    <location>
        <begin position="357"/>
        <end position="375"/>
    </location>
</feature>